<keyword evidence="2" id="KW-1185">Reference proteome</keyword>
<dbReference type="EMBL" id="JAYMYQ010000004">
    <property type="protein sequence ID" value="KAK7338685.1"/>
    <property type="molecule type" value="Genomic_DNA"/>
</dbReference>
<name>A0AAN9LM94_CANGL</name>
<dbReference type="AlphaFoldDB" id="A0AAN9LM94"/>
<reference evidence="1 2" key="1">
    <citation type="submission" date="2024-01" db="EMBL/GenBank/DDBJ databases">
        <title>The genomes of 5 underutilized Papilionoideae crops provide insights into root nodulation and disease resistanc.</title>
        <authorList>
            <person name="Jiang F."/>
        </authorList>
    </citation>
    <scope>NUCLEOTIDE SEQUENCE [LARGE SCALE GENOMIC DNA]</scope>
    <source>
        <strain evidence="1">LVBAO_FW01</strain>
        <tissue evidence="1">Leaves</tissue>
    </source>
</reference>
<organism evidence="1 2">
    <name type="scientific">Canavalia gladiata</name>
    <name type="common">Sword bean</name>
    <name type="synonym">Dolichos gladiatus</name>
    <dbReference type="NCBI Taxonomy" id="3824"/>
    <lineage>
        <taxon>Eukaryota</taxon>
        <taxon>Viridiplantae</taxon>
        <taxon>Streptophyta</taxon>
        <taxon>Embryophyta</taxon>
        <taxon>Tracheophyta</taxon>
        <taxon>Spermatophyta</taxon>
        <taxon>Magnoliopsida</taxon>
        <taxon>eudicotyledons</taxon>
        <taxon>Gunneridae</taxon>
        <taxon>Pentapetalae</taxon>
        <taxon>rosids</taxon>
        <taxon>fabids</taxon>
        <taxon>Fabales</taxon>
        <taxon>Fabaceae</taxon>
        <taxon>Papilionoideae</taxon>
        <taxon>50 kb inversion clade</taxon>
        <taxon>NPAAA clade</taxon>
        <taxon>indigoferoid/millettioid clade</taxon>
        <taxon>Phaseoleae</taxon>
        <taxon>Canavalia</taxon>
    </lineage>
</organism>
<dbReference type="Proteomes" id="UP001367508">
    <property type="component" value="Unassembled WGS sequence"/>
</dbReference>
<proteinExistence type="predicted"/>
<protein>
    <submittedName>
        <fullName evidence="1">Uncharacterized protein</fullName>
    </submittedName>
</protein>
<accession>A0AAN9LM94</accession>
<evidence type="ECO:0000313" key="2">
    <source>
        <dbReference type="Proteomes" id="UP001367508"/>
    </source>
</evidence>
<comment type="caution">
    <text evidence="1">The sequence shown here is derived from an EMBL/GenBank/DDBJ whole genome shotgun (WGS) entry which is preliminary data.</text>
</comment>
<gene>
    <name evidence="1" type="ORF">VNO77_19310</name>
</gene>
<evidence type="ECO:0000313" key="1">
    <source>
        <dbReference type="EMBL" id="KAK7338685.1"/>
    </source>
</evidence>
<sequence>MNQGENEIVGALEKKRDLKGRNSLSFSKSSPPKGYRNFLLTVTATETTRSFPSPLAPQDILLEGFENHDSDLMRSVGPHTLLLRV</sequence>